<protein>
    <submittedName>
        <fullName evidence="4">C2H2-type domain-containing protein</fullName>
    </submittedName>
</protein>
<feature type="region of interest" description="Disordered" evidence="1">
    <location>
        <begin position="50"/>
        <end position="79"/>
    </location>
</feature>
<dbReference type="AlphaFoldDB" id="A0A183IJ67"/>
<gene>
    <name evidence="2" type="ORF">SBAD_LOCUS3663</name>
</gene>
<name>A0A183IJ67_9BILA</name>
<accession>A0A183IJ67</accession>
<evidence type="ECO:0000313" key="2">
    <source>
        <dbReference type="EMBL" id="VDP01968.1"/>
    </source>
</evidence>
<feature type="compositionally biased region" description="Polar residues" evidence="1">
    <location>
        <begin position="58"/>
        <end position="79"/>
    </location>
</feature>
<keyword evidence="3" id="KW-1185">Reference proteome</keyword>
<evidence type="ECO:0000256" key="1">
    <source>
        <dbReference type="SAM" id="MobiDB-lite"/>
    </source>
</evidence>
<reference evidence="4" key="1">
    <citation type="submission" date="2016-06" db="UniProtKB">
        <authorList>
            <consortium name="WormBaseParasite"/>
        </authorList>
    </citation>
    <scope>IDENTIFICATION</scope>
</reference>
<dbReference type="WBParaSite" id="SBAD_0000382701-mRNA-1">
    <property type="protein sequence ID" value="SBAD_0000382701-mRNA-1"/>
    <property type="gene ID" value="SBAD_0000382701"/>
</dbReference>
<reference evidence="2 3" key="2">
    <citation type="submission" date="2018-11" db="EMBL/GenBank/DDBJ databases">
        <authorList>
            <consortium name="Pathogen Informatics"/>
        </authorList>
    </citation>
    <scope>NUCLEOTIDE SEQUENCE [LARGE SCALE GENOMIC DNA]</scope>
</reference>
<dbReference type="Proteomes" id="UP000270296">
    <property type="component" value="Unassembled WGS sequence"/>
</dbReference>
<evidence type="ECO:0000313" key="3">
    <source>
        <dbReference type="Proteomes" id="UP000270296"/>
    </source>
</evidence>
<organism evidence="4">
    <name type="scientific">Soboliphyme baturini</name>
    <dbReference type="NCBI Taxonomy" id="241478"/>
    <lineage>
        <taxon>Eukaryota</taxon>
        <taxon>Metazoa</taxon>
        <taxon>Ecdysozoa</taxon>
        <taxon>Nematoda</taxon>
        <taxon>Enoplea</taxon>
        <taxon>Dorylaimia</taxon>
        <taxon>Dioctophymatida</taxon>
        <taxon>Dioctophymatoidea</taxon>
        <taxon>Soboliphymatidae</taxon>
        <taxon>Soboliphyme</taxon>
    </lineage>
</organism>
<evidence type="ECO:0000313" key="4">
    <source>
        <dbReference type="WBParaSite" id="SBAD_0000382701-mRNA-1"/>
    </source>
</evidence>
<proteinExistence type="predicted"/>
<dbReference type="EMBL" id="UZAM01007877">
    <property type="protein sequence ID" value="VDP01968.1"/>
    <property type="molecule type" value="Genomic_DNA"/>
</dbReference>
<sequence>MTPSGISPPCSIPYRCKACGSLLFHSGQLQSTSPQHSTTRIKLAEKGEQFLRPANPPRSKTPTQPLQSPTRTTSASNASAEMAEYLDTTCWNKSAGTTSENKG</sequence>